<evidence type="ECO:0000313" key="15">
    <source>
        <dbReference type="EMBL" id="AJF06565.1"/>
    </source>
</evidence>
<accession>A0A0B5FR39</accession>
<dbReference type="RefSeq" id="WP_040200231.1">
    <property type="nucleotide sequence ID" value="NZ_CP010311.1"/>
</dbReference>
<comment type="catalytic activity">
    <reaction evidence="1">
        <text>S-ubiquitinyl-[E2 ubiquitin-conjugating enzyme]-L-cysteine + [acceptor protein]-L-lysine = [E2 ubiquitin-conjugating enzyme]-L-cysteine + N(6)-ubiquitinyl-[acceptor protein]-L-lysine.</text>
        <dbReference type="EC" id="2.3.2.27"/>
    </reaction>
</comment>
<feature type="region of interest" description="Disordered" evidence="12">
    <location>
        <begin position="289"/>
        <end position="311"/>
    </location>
</feature>
<protein>
    <recommendedName>
        <fullName evidence="3">RING-type E3 ubiquitin transferase</fullName>
        <ecNumber evidence="3">2.3.2.27</ecNumber>
    </recommendedName>
</protein>
<name>A0A0B5FR39_9BACT</name>
<sequence>MSDTDYLIVVRSSSENDEIQNLLTLLGDKHQIDSFTARQRLVGRGAALLARSEPGKLAGLAELVGQHGIQAHIIRPKTPPHAPFRVRQVTICDDYLEFSEPAEPLRIERGSRVLAILADLSGRIISKNLSQLMVQNTYRGMAGISPMTDLELKKEVLRSHSVLDLYVLDEKQGVVTALRLVTGGFNPQGLGERACLSSTGNMEQLLKLVGEYAGEFILDCDFGLALLPGCQLRRPDDGDDARAANLKALTRYGWLMSDLVLQKEAHQDSQPGVEVSAFPLHAVIREEIEKDDEASSPSEGDSEKVTLPPPPEQALASRRWSWTRVLPVAVAVVAGAGVFSQGAHELIGKVFYEGLRTGALPALLSAALFVGGFYCLRLKRLIENTPTSRIRSMAMGMVELHGRARRKYALVSPATQTACVWYRLRRYRRNRKSGWQLFRQSDSGAVPFLLEDGTGAVTINPEGARVSARVRHEGFPGQEGLMVRSWSGTDPDEKWVEEVIHEGAFLYILGTARPLKKVGPSLGERLREALRELKNDPQMLKKYDRNGDGRIDTDEWDAARADVEEKILHAQLRQRQTPQSGSATVEIGRSYSHTRPFIISQTESEVHLTRSYTWSMAGLFLGALFAAVWALKNFLETVGFVG</sequence>
<evidence type="ECO:0000256" key="7">
    <source>
        <dbReference type="ARBA" id="ARBA00022771"/>
    </source>
</evidence>
<keyword evidence="5 13" id="KW-0812">Transmembrane</keyword>
<dbReference type="HOGENOM" id="CLU_426899_0_0_7"/>
<dbReference type="InterPro" id="IPR022170">
    <property type="entry name" value="MUL1-like"/>
</dbReference>
<dbReference type="Proteomes" id="UP000035036">
    <property type="component" value="Chromosome"/>
</dbReference>
<evidence type="ECO:0000256" key="3">
    <source>
        <dbReference type="ARBA" id="ARBA00012483"/>
    </source>
</evidence>
<dbReference type="GO" id="GO:0016567">
    <property type="term" value="P:protein ubiquitination"/>
    <property type="evidence" value="ECO:0007669"/>
    <property type="project" value="InterPro"/>
</dbReference>
<evidence type="ECO:0000256" key="4">
    <source>
        <dbReference type="ARBA" id="ARBA00022679"/>
    </source>
</evidence>
<evidence type="ECO:0000256" key="13">
    <source>
        <dbReference type="SAM" id="Phobius"/>
    </source>
</evidence>
<evidence type="ECO:0000256" key="12">
    <source>
        <dbReference type="SAM" id="MobiDB-lite"/>
    </source>
</evidence>
<feature type="transmembrane region" description="Helical" evidence="13">
    <location>
        <begin position="325"/>
        <end position="343"/>
    </location>
</feature>
<dbReference type="EC" id="2.3.2.27" evidence="3"/>
<evidence type="ECO:0000256" key="10">
    <source>
        <dbReference type="ARBA" id="ARBA00022989"/>
    </source>
</evidence>
<dbReference type="GO" id="GO:0005509">
    <property type="term" value="F:calcium ion binding"/>
    <property type="evidence" value="ECO:0007669"/>
    <property type="project" value="InterPro"/>
</dbReference>
<keyword evidence="16" id="KW-1185">Reference proteome</keyword>
<dbReference type="PROSITE" id="PS50222">
    <property type="entry name" value="EF_HAND_2"/>
    <property type="match status" value="1"/>
</dbReference>
<evidence type="ECO:0000256" key="6">
    <source>
        <dbReference type="ARBA" id="ARBA00022723"/>
    </source>
</evidence>
<feature type="transmembrane region" description="Helical" evidence="13">
    <location>
        <begin position="355"/>
        <end position="376"/>
    </location>
</feature>
<dbReference type="GO" id="GO:0016020">
    <property type="term" value="C:membrane"/>
    <property type="evidence" value="ECO:0007669"/>
    <property type="project" value="UniProtKB-SubCell"/>
</dbReference>
<dbReference type="EMBL" id="CP010311">
    <property type="protein sequence ID" value="AJF06565.1"/>
    <property type="molecule type" value="Genomic_DNA"/>
</dbReference>
<gene>
    <name evidence="15" type="ORF">GSUB_08370</name>
</gene>
<evidence type="ECO:0000256" key="2">
    <source>
        <dbReference type="ARBA" id="ARBA00004141"/>
    </source>
</evidence>
<keyword evidence="10 13" id="KW-1133">Transmembrane helix</keyword>
<dbReference type="PROSITE" id="PS00018">
    <property type="entry name" value="EF_HAND_1"/>
    <property type="match status" value="1"/>
</dbReference>
<keyword evidence="7" id="KW-0863">Zinc-finger</keyword>
<dbReference type="KEGG" id="gsb:GSUB_08370"/>
<evidence type="ECO:0000256" key="9">
    <source>
        <dbReference type="ARBA" id="ARBA00022833"/>
    </source>
</evidence>
<evidence type="ECO:0000256" key="8">
    <source>
        <dbReference type="ARBA" id="ARBA00022786"/>
    </source>
</evidence>
<dbReference type="AlphaFoldDB" id="A0A0B5FR39"/>
<dbReference type="STRING" id="483547.GSUB_08370"/>
<proteinExistence type="predicted"/>
<evidence type="ECO:0000256" key="1">
    <source>
        <dbReference type="ARBA" id="ARBA00000900"/>
    </source>
</evidence>
<dbReference type="InterPro" id="IPR018247">
    <property type="entry name" value="EF_Hand_1_Ca_BS"/>
</dbReference>
<keyword evidence="9" id="KW-0862">Zinc</keyword>
<dbReference type="Pfam" id="PF12483">
    <property type="entry name" value="GIDE"/>
    <property type="match status" value="1"/>
</dbReference>
<dbReference type="GO" id="GO:0061630">
    <property type="term" value="F:ubiquitin protein ligase activity"/>
    <property type="evidence" value="ECO:0007669"/>
    <property type="project" value="UniProtKB-EC"/>
</dbReference>
<evidence type="ECO:0000256" key="5">
    <source>
        <dbReference type="ARBA" id="ARBA00022692"/>
    </source>
</evidence>
<evidence type="ECO:0000313" key="16">
    <source>
        <dbReference type="Proteomes" id="UP000035036"/>
    </source>
</evidence>
<evidence type="ECO:0000256" key="11">
    <source>
        <dbReference type="ARBA" id="ARBA00023136"/>
    </source>
</evidence>
<keyword evidence="11 13" id="KW-0472">Membrane</keyword>
<evidence type="ECO:0000259" key="14">
    <source>
        <dbReference type="PROSITE" id="PS50222"/>
    </source>
</evidence>
<keyword evidence="6" id="KW-0479">Metal-binding</keyword>
<reference evidence="15 16" key="1">
    <citation type="journal article" date="2015" name="Genome Announc.">
        <title>Genomes of Geoalkalibacter ferrihydriticus Z-0531T and Geoalkalibacter subterraneus Red1T, Two Haloalkaliphilic Metal-Reducing Deltaproteobacteria.</title>
        <authorList>
            <person name="Badalamenti J.P."/>
            <person name="Krajmalnik-Brown R."/>
            <person name="Torres C.I."/>
            <person name="Bond D.R."/>
        </authorList>
    </citation>
    <scope>NUCLEOTIDE SEQUENCE [LARGE SCALE GENOMIC DNA]</scope>
    <source>
        <strain evidence="15 16">Red1</strain>
    </source>
</reference>
<feature type="domain" description="EF-hand" evidence="14">
    <location>
        <begin position="538"/>
        <end position="566"/>
    </location>
</feature>
<dbReference type="GO" id="GO:0008270">
    <property type="term" value="F:zinc ion binding"/>
    <property type="evidence" value="ECO:0007669"/>
    <property type="project" value="UniProtKB-KW"/>
</dbReference>
<dbReference type="OrthoDB" id="5386209at2"/>
<organism evidence="15 16">
    <name type="scientific">Geoalkalibacter subterraneus</name>
    <dbReference type="NCBI Taxonomy" id="483547"/>
    <lineage>
        <taxon>Bacteria</taxon>
        <taxon>Pseudomonadati</taxon>
        <taxon>Thermodesulfobacteriota</taxon>
        <taxon>Desulfuromonadia</taxon>
        <taxon>Desulfuromonadales</taxon>
        <taxon>Geoalkalibacteraceae</taxon>
        <taxon>Geoalkalibacter</taxon>
    </lineage>
</organism>
<feature type="transmembrane region" description="Helical" evidence="13">
    <location>
        <begin position="612"/>
        <end position="631"/>
    </location>
</feature>
<dbReference type="InterPro" id="IPR002048">
    <property type="entry name" value="EF_hand_dom"/>
</dbReference>
<keyword evidence="8" id="KW-0833">Ubl conjugation pathway</keyword>
<comment type="subcellular location">
    <subcellularLocation>
        <location evidence="2">Membrane</location>
        <topology evidence="2">Multi-pass membrane protein</topology>
    </subcellularLocation>
</comment>
<keyword evidence="4" id="KW-0808">Transferase</keyword>